<organism evidence="16 17">
    <name type="scientific">Phycomyces blakesleeanus</name>
    <dbReference type="NCBI Taxonomy" id="4837"/>
    <lineage>
        <taxon>Eukaryota</taxon>
        <taxon>Fungi</taxon>
        <taxon>Fungi incertae sedis</taxon>
        <taxon>Mucoromycota</taxon>
        <taxon>Mucoromycotina</taxon>
        <taxon>Mucoromycetes</taxon>
        <taxon>Mucorales</taxon>
        <taxon>Phycomycetaceae</taxon>
        <taxon>Phycomyces</taxon>
    </lineage>
</organism>
<keyword evidence="9" id="KW-0256">Endoplasmic reticulum</keyword>
<evidence type="ECO:0000256" key="3">
    <source>
        <dbReference type="ARBA" id="ARBA00010600"/>
    </source>
</evidence>
<feature type="transmembrane region" description="Helical" evidence="14">
    <location>
        <begin position="385"/>
        <end position="409"/>
    </location>
</feature>
<name>A0ABR3AYB6_PHYBL</name>
<evidence type="ECO:0000256" key="6">
    <source>
        <dbReference type="ARBA" id="ARBA00022676"/>
    </source>
</evidence>
<sequence>MNGRPLFFFFLLPCLMDVFALALHSVALAWESSKVRNYVSKPYMDEIFHVPQAQRYCMGDYASWDPKLTTPPGLYIISRGFSILSTAVGVDGCTPSALRMTNIFFSLGLLFVIDSLIGCLHPTSPAIRSRYALALVWFPVLFFFNGLYYTDTGSTFFVLLSYLLVNKRHYWAAGTAGIVSVTFRQTNIIWVLFFMVLVIIQTLEDASKKSKETTAVYNPTFSNVTQFGDIVCSVKSLVVNTLYNIPTILPNVLVFGIALTGFAGFLVWNGGIVLGDRSNHLAGYNVPQLFYFSSFLSFFMAPWILNIKNISEVLMTLTKPKQLAMYFIGLVLSLYTVHKFTYEHPFLLSDNRHYTFYIWKNIYRRHWSVRYILTPFYLLSVKLNIAAIVPYVSVLHVIGYVFTLVLTLVPSPLLEFRYFIVPFLFYAVHFQPQLKRTYLAIAFYSIINLATLYMFFNRTFEWASEPGSSQRFMW</sequence>
<dbReference type="Proteomes" id="UP001448207">
    <property type="component" value="Unassembled WGS sequence"/>
</dbReference>
<gene>
    <name evidence="16" type="ORF">J3Q64DRAFT_1745199</name>
</gene>
<evidence type="ECO:0000256" key="4">
    <source>
        <dbReference type="ARBA" id="ARBA00011967"/>
    </source>
</evidence>
<evidence type="ECO:0000256" key="15">
    <source>
        <dbReference type="SAM" id="SignalP"/>
    </source>
</evidence>
<evidence type="ECO:0000256" key="12">
    <source>
        <dbReference type="ARBA" id="ARBA00044727"/>
    </source>
</evidence>
<dbReference type="PIRSF" id="PIRSF028810">
    <property type="entry name" value="Alpha1_2_glucosyltferase_Alg10"/>
    <property type="match status" value="1"/>
</dbReference>
<keyword evidence="8 14" id="KW-0812">Transmembrane</keyword>
<evidence type="ECO:0000313" key="17">
    <source>
        <dbReference type="Proteomes" id="UP001448207"/>
    </source>
</evidence>
<keyword evidence="6 14" id="KW-0328">Glycosyltransferase</keyword>
<feature type="transmembrane region" description="Helical" evidence="14">
    <location>
        <begin position="288"/>
        <end position="307"/>
    </location>
</feature>
<dbReference type="Pfam" id="PF04922">
    <property type="entry name" value="DIE2_ALG10"/>
    <property type="match status" value="1"/>
</dbReference>
<keyword evidence="7" id="KW-0808">Transferase</keyword>
<evidence type="ECO:0000256" key="8">
    <source>
        <dbReference type="ARBA" id="ARBA00022692"/>
    </source>
</evidence>
<feature type="transmembrane region" description="Helical" evidence="14">
    <location>
        <begin position="248"/>
        <end position="268"/>
    </location>
</feature>
<feature type="transmembrane region" description="Helical" evidence="14">
    <location>
        <begin position="132"/>
        <end position="150"/>
    </location>
</feature>
<feature type="signal peptide" evidence="15">
    <location>
        <begin position="1"/>
        <end position="22"/>
    </location>
</feature>
<evidence type="ECO:0000256" key="1">
    <source>
        <dbReference type="ARBA" id="ARBA00004477"/>
    </source>
</evidence>
<evidence type="ECO:0000256" key="10">
    <source>
        <dbReference type="ARBA" id="ARBA00022989"/>
    </source>
</evidence>
<comment type="similarity">
    <text evidence="3 14">Belongs to the ALG10 glucosyltransferase family.</text>
</comment>
<comment type="subcellular location">
    <subcellularLocation>
        <location evidence="1">Endoplasmic reticulum membrane</location>
        <topology evidence="1">Multi-pass membrane protein</topology>
    </subcellularLocation>
</comment>
<protein>
    <recommendedName>
        <fullName evidence="5 14">Dol-P-Glc:Glc(2)Man(9)GlcNAc(2)-PP-Dol alpha-1,2-glucosyltransferase</fullName>
        <ecNumber evidence="4 14">2.4.1.256</ecNumber>
    </recommendedName>
</protein>
<comment type="function">
    <text evidence="12">Dol-P-Glc:Glc(2)Man(9)GlcNAc(2)-PP-Dol alpha-1,2-glucosyltransferase that operates in the biosynthetic pathway of dolichol-linked oligosaccharides, the glycan precursors employed in protein asparagine (N)-glycosylation. The assembly of dolichol-linked oligosaccharides begins on the cytosolic side of the endoplasmic reticulum membrane and finishes in its lumen. The sequential addition of sugars to dolichol pyrophosphate produces dolichol-linked oligosaccharides containing fourteen sugars, including two GlcNAcs, nine mannoses and three glucoses. Once assembled, the oligosaccharide is transferred from the lipid to nascent proteins by oligosaccharyltransferases. In the lumen of the endoplasmic reticulum, adds the third and last glucose residue from dolichyl phosphate glucose (Dol-P-Glc) onto the lipid-linked oligosaccharide intermediate Glc(2)Man(9)GlcNAc(2)-PP-Dol to produce Glc(3)Man(9)GlcNAc(2)-PP-Dol.</text>
</comment>
<evidence type="ECO:0000256" key="9">
    <source>
        <dbReference type="ARBA" id="ARBA00022824"/>
    </source>
</evidence>
<comment type="catalytic activity">
    <reaction evidence="13">
        <text>an alpha-D-Glc-(1-&gt;3)-alpha-D-Glc-(1-&gt;3)-alpha-D-Man-(1-&gt;2)-alpha-D-Man-(1-&gt;2)-alpha-D-Man-(1-&gt;3)-[alpha-D-Man-(1-&gt;2)-alpha-D-Man-(1-&gt;3)-[alpha-D-Man-(1-&gt;2)-alpha-D-Man-(1-&gt;6)]-alpha-D-Man-(1-&gt;6)]-beta-D-Man-(1-&gt;4)-beta-D-GlcNAc-(1-&gt;4)-alpha-D-GlcNAc-diphospho-di-trans,poly-cis-dolichol + a di-trans,poly-cis-dolichyl beta-D-glucosyl phosphate = a alpha-D-Glc-(1-&gt;2)-alpha-D-Glc-(1-&gt;3)-alpha-D-Glc-(1-&gt;3)-alpha-D-Man-(1-&gt;2)-alpha-D-Man-(1-&gt;2)-alpha-D-Man-(1-&gt;3)-[alpha-D-Man-(1-&gt;2)-alpha-D-Man-(1-&gt;3)-[alpha-D-Man-(1-&gt;2)-alpha-D-Man-(1-&gt;6)]-alpha-D-Man-(1-&gt;6)]-beta-D-Man-(1-&gt;4)-beta-D-GlcNAc-(1-&gt;4)-alpha-D-GlcNAc-diphospho-di-trans,poly-cis-dolichol + a di-trans,poly-cis-dolichyl phosphate + H(+)</text>
        <dbReference type="Rhea" id="RHEA:29543"/>
        <dbReference type="Rhea" id="RHEA-COMP:19498"/>
        <dbReference type="Rhea" id="RHEA-COMP:19502"/>
        <dbReference type="Rhea" id="RHEA-COMP:19512"/>
        <dbReference type="Rhea" id="RHEA-COMP:19522"/>
        <dbReference type="ChEBI" id="CHEBI:15378"/>
        <dbReference type="ChEBI" id="CHEBI:57525"/>
        <dbReference type="ChEBI" id="CHEBI:57683"/>
        <dbReference type="ChEBI" id="CHEBI:132522"/>
        <dbReference type="ChEBI" id="CHEBI:132523"/>
        <dbReference type="EC" id="2.4.1.256"/>
    </reaction>
    <physiologicalReaction direction="left-to-right" evidence="13">
        <dbReference type="Rhea" id="RHEA:29544"/>
    </physiologicalReaction>
</comment>
<keyword evidence="11 14" id="KW-0472">Membrane</keyword>
<evidence type="ECO:0000256" key="14">
    <source>
        <dbReference type="PIRNR" id="PIRNR028810"/>
    </source>
</evidence>
<comment type="caution">
    <text evidence="16">The sequence shown here is derived from an EMBL/GenBank/DDBJ whole genome shotgun (WGS) entry which is preliminary data.</text>
</comment>
<evidence type="ECO:0000256" key="11">
    <source>
        <dbReference type="ARBA" id="ARBA00023136"/>
    </source>
</evidence>
<evidence type="ECO:0000256" key="2">
    <source>
        <dbReference type="ARBA" id="ARBA00004922"/>
    </source>
</evidence>
<dbReference type="EMBL" id="JBCLYO010000011">
    <property type="protein sequence ID" value="KAL0085028.1"/>
    <property type="molecule type" value="Genomic_DNA"/>
</dbReference>
<comment type="caution">
    <text evidence="14">Lacks conserved residue(s) required for the propagation of feature annotation.</text>
</comment>
<dbReference type="PANTHER" id="PTHR12989">
    <property type="entry name" value="ALPHA-1,2-GLUCOSYLTRANSFERASE ALG10"/>
    <property type="match status" value="1"/>
</dbReference>
<evidence type="ECO:0000313" key="16">
    <source>
        <dbReference type="EMBL" id="KAL0085028.1"/>
    </source>
</evidence>
<keyword evidence="10 14" id="KW-1133">Transmembrane helix</keyword>
<dbReference type="PANTHER" id="PTHR12989:SF10">
    <property type="entry name" value="DOL-P-GLC:GLC(2)MAN(9)GLCNAC(2)-PP-DOL ALPHA-1,2-GLUCOSYLTRANSFERASE-RELATED"/>
    <property type="match status" value="1"/>
</dbReference>
<keyword evidence="17" id="KW-1185">Reference proteome</keyword>
<feature type="chain" id="PRO_5046027508" description="Dol-P-Glc:Glc(2)Man(9)GlcNAc(2)-PP-Dol alpha-1,2-glucosyltransferase" evidence="15">
    <location>
        <begin position="23"/>
        <end position="474"/>
    </location>
</feature>
<dbReference type="InterPro" id="IPR016900">
    <property type="entry name" value="Alg10"/>
</dbReference>
<dbReference type="EC" id="2.4.1.256" evidence="4 14"/>
<accession>A0ABR3AYB6</accession>
<reference evidence="16 17" key="1">
    <citation type="submission" date="2024-04" db="EMBL/GenBank/DDBJ databases">
        <title>Symmetric and asymmetric DNA N6-adenine methylation regulates different biological responses in Mucorales.</title>
        <authorList>
            <consortium name="Lawrence Berkeley National Laboratory"/>
            <person name="Lax C."/>
            <person name="Mondo S.J."/>
            <person name="Osorio-Concepcion M."/>
            <person name="Muszewska A."/>
            <person name="Corrochano-Luque M."/>
            <person name="Gutierrez G."/>
            <person name="Riley R."/>
            <person name="Lipzen A."/>
            <person name="Guo J."/>
            <person name="Hundley H."/>
            <person name="Amirebrahimi M."/>
            <person name="Ng V."/>
            <person name="Lorenzo-Gutierrez D."/>
            <person name="Binder U."/>
            <person name="Yang J."/>
            <person name="Song Y."/>
            <person name="Canovas D."/>
            <person name="Navarro E."/>
            <person name="Freitag M."/>
            <person name="Gabaldon T."/>
            <person name="Grigoriev I.V."/>
            <person name="Corrochano L.M."/>
            <person name="Nicolas F.E."/>
            <person name="Garre V."/>
        </authorList>
    </citation>
    <scope>NUCLEOTIDE SEQUENCE [LARGE SCALE GENOMIC DNA]</scope>
    <source>
        <strain evidence="16 17">L51</strain>
    </source>
</reference>
<feature type="transmembrane region" description="Helical" evidence="14">
    <location>
        <begin position="438"/>
        <end position="456"/>
    </location>
</feature>
<feature type="transmembrane region" description="Helical" evidence="14">
    <location>
        <begin position="323"/>
        <end position="342"/>
    </location>
</feature>
<keyword evidence="15" id="KW-0732">Signal</keyword>
<evidence type="ECO:0000256" key="5">
    <source>
        <dbReference type="ARBA" id="ARBA00018512"/>
    </source>
</evidence>
<feature type="transmembrane region" description="Helical" evidence="14">
    <location>
        <begin position="103"/>
        <end position="120"/>
    </location>
</feature>
<evidence type="ECO:0000256" key="13">
    <source>
        <dbReference type="ARBA" id="ARBA00048064"/>
    </source>
</evidence>
<proteinExistence type="inferred from homology"/>
<evidence type="ECO:0000256" key="7">
    <source>
        <dbReference type="ARBA" id="ARBA00022679"/>
    </source>
</evidence>
<feature type="transmembrane region" description="Helical" evidence="14">
    <location>
        <begin position="170"/>
        <end position="200"/>
    </location>
</feature>
<comment type="pathway">
    <text evidence="2">Protein modification; protein glycosylation.</text>
</comment>